<dbReference type="PRINTS" id="PR00081">
    <property type="entry name" value="GDHRDH"/>
</dbReference>
<evidence type="ECO:0000256" key="2">
    <source>
        <dbReference type="SAM" id="Phobius"/>
    </source>
</evidence>
<keyword evidence="2" id="KW-0812">Transmembrane</keyword>
<reference evidence="3 4" key="1">
    <citation type="submission" date="2024-02" db="EMBL/GenBank/DDBJ databases">
        <title>Chromosome-scale genome assembly of the rough periwinkle Littorina saxatilis.</title>
        <authorList>
            <person name="De Jode A."/>
            <person name="Faria R."/>
            <person name="Formenti G."/>
            <person name="Sims Y."/>
            <person name="Smith T.P."/>
            <person name="Tracey A."/>
            <person name="Wood J.M.D."/>
            <person name="Zagrodzka Z.B."/>
            <person name="Johannesson K."/>
            <person name="Butlin R.K."/>
            <person name="Leder E.H."/>
        </authorList>
    </citation>
    <scope>NUCLEOTIDE SEQUENCE [LARGE SCALE GENOMIC DNA]</scope>
    <source>
        <strain evidence="3">Snail1</strain>
        <tissue evidence="3">Muscle</tissue>
    </source>
</reference>
<dbReference type="AlphaFoldDB" id="A0AAN9G5D4"/>
<dbReference type="PANTHER" id="PTHR43313:SF36">
    <property type="entry name" value="D-BETA-HYDROXYBUTYRATE DEHYDROGENASE, MITOCHONDRIAL"/>
    <property type="match status" value="1"/>
</dbReference>
<evidence type="ECO:0000313" key="3">
    <source>
        <dbReference type="EMBL" id="KAK7096003.1"/>
    </source>
</evidence>
<sequence length="353" mass="38461">MERLLLGACHAFGVVVVLYTMWMLLSSVLLLTLVVVGVMMSCRFVARHLDSCLPVDGRVVLITGCDTGIGHESAVAAAQRGLTVVAGCLNKDSEGASRLAAIKRVHVLQLDVTSDDSIQAALEEVTKLCDDKGLWAVVNNAGFNRQAPVELMSMDTFRHVADVMLFGTVRVTKAFLPLIRQAKGRVVTMSSDRGMMSPANSAAYCIAKHGIETFSDVLQEEMTRFDVTVCILQPGHFGAATAIINPQAVDAMRASLERDLQRCTEEVQMTYHGQRTVDDVVQKFVGSKDYSPSDVTPVVHAVMHALLSTRPAHRYPVHGTTGPVDWGIVLGQIKPLVPDKVLPWIQTLVMVRK</sequence>
<evidence type="ECO:0000256" key="1">
    <source>
        <dbReference type="ARBA" id="ARBA00023002"/>
    </source>
</evidence>
<keyword evidence="2" id="KW-1133">Transmembrane helix</keyword>
<dbReference type="EMBL" id="JBAMIC010000014">
    <property type="protein sequence ID" value="KAK7096003.1"/>
    <property type="molecule type" value="Genomic_DNA"/>
</dbReference>
<dbReference type="GO" id="GO:0008202">
    <property type="term" value="P:steroid metabolic process"/>
    <property type="evidence" value="ECO:0007669"/>
    <property type="project" value="TreeGrafter"/>
</dbReference>
<feature type="transmembrane region" description="Helical" evidence="2">
    <location>
        <begin position="12"/>
        <end position="40"/>
    </location>
</feature>
<accession>A0AAN9G5D4</accession>
<organism evidence="3 4">
    <name type="scientific">Littorina saxatilis</name>
    <dbReference type="NCBI Taxonomy" id="31220"/>
    <lineage>
        <taxon>Eukaryota</taxon>
        <taxon>Metazoa</taxon>
        <taxon>Spiralia</taxon>
        <taxon>Lophotrochozoa</taxon>
        <taxon>Mollusca</taxon>
        <taxon>Gastropoda</taxon>
        <taxon>Caenogastropoda</taxon>
        <taxon>Littorinimorpha</taxon>
        <taxon>Littorinoidea</taxon>
        <taxon>Littorinidae</taxon>
        <taxon>Littorina</taxon>
    </lineage>
</organism>
<comment type="caution">
    <text evidence="3">The sequence shown here is derived from an EMBL/GenBank/DDBJ whole genome shotgun (WGS) entry which is preliminary data.</text>
</comment>
<dbReference type="PANTHER" id="PTHR43313">
    <property type="entry name" value="SHORT-CHAIN DEHYDROGENASE/REDUCTASE FAMILY 9C"/>
    <property type="match status" value="1"/>
</dbReference>
<name>A0AAN9G5D4_9CAEN</name>
<dbReference type="Pfam" id="PF00106">
    <property type="entry name" value="adh_short"/>
    <property type="match status" value="1"/>
</dbReference>
<dbReference type="PROSITE" id="PS00061">
    <property type="entry name" value="ADH_SHORT"/>
    <property type="match status" value="1"/>
</dbReference>
<dbReference type="InterPro" id="IPR002347">
    <property type="entry name" value="SDR_fam"/>
</dbReference>
<protein>
    <submittedName>
        <fullName evidence="3">Uncharacterized protein</fullName>
    </submittedName>
</protein>
<dbReference type="Proteomes" id="UP001374579">
    <property type="component" value="Unassembled WGS sequence"/>
</dbReference>
<dbReference type="GO" id="GO:0016491">
    <property type="term" value="F:oxidoreductase activity"/>
    <property type="evidence" value="ECO:0007669"/>
    <property type="project" value="UniProtKB-KW"/>
</dbReference>
<dbReference type="Gene3D" id="3.40.50.720">
    <property type="entry name" value="NAD(P)-binding Rossmann-like Domain"/>
    <property type="match status" value="1"/>
</dbReference>
<keyword evidence="2" id="KW-0472">Membrane</keyword>
<gene>
    <name evidence="3" type="ORF">V1264_005351</name>
</gene>
<evidence type="ECO:0000313" key="4">
    <source>
        <dbReference type="Proteomes" id="UP001374579"/>
    </source>
</evidence>
<dbReference type="InterPro" id="IPR036291">
    <property type="entry name" value="NAD(P)-bd_dom_sf"/>
</dbReference>
<dbReference type="InterPro" id="IPR020904">
    <property type="entry name" value="Sc_DH/Rdtase_CS"/>
</dbReference>
<proteinExistence type="predicted"/>
<dbReference type="SUPFAM" id="SSF51735">
    <property type="entry name" value="NAD(P)-binding Rossmann-fold domains"/>
    <property type="match status" value="1"/>
</dbReference>
<keyword evidence="4" id="KW-1185">Reference proteome</keyword>
<keyword evidence="1" id="KW-0560">Oxidoreductase</keyword>